<dbReference type="AlphaFoldDB" id="A0A354YVL2"/>
<evidence type="ECO:0000313" key="3">
    <source>
        <dbReference type="Proteomes" id="UP000263273"/>
    </source>
</evidence>
<sequence length="344" mass="38396">APTNWRVKEYGNKANLSTAVFAKAPRGRKDDQKIALYTAIGMGNMISRTEYVYRWHTEGTAPSSAQDGDGSFLSWTLPGGIVIILIGTGVYILNRNRKINKPSRNWIKNEQSLKEKRDKLLEMAEAADKEGLETKHDNAKRLAHKYDQWLSDVKRSGEKAIFGRDKEFKKLNEMFRRFIRGDVGWEQEASDGFYETFNERVQRNWSRESDIWMEGGSNTIHEAVKGDTAKSKTFQVLFTSIGGKFIGNVLGVVTTGAETVASAKDEIEKGKSVGYTFTKVMINATIDTVTGEIVGGGTSNAVDLADGRRIFADPTNEKALRFVENTVTEFYSDLGKSAAEITLY</sequence>
<dbReference type="EMBL" id="DNZF01000119">
    <property type="protein sequence ID" value="HBK53375.1"/>
    <property type="molecule type" value="Genomic_DNA"/>
</dbReference>
<reference evidence="2 3" key="1">
    <citation type="journal article" date="2018" name="Nat. Biotechnol.">
        <title>A standardized bacterial taxonomy based on genome phylogeny substantially revises the tree of life.</title>
        <authorList>
            <person name="Parks D.H."/>
            <person name="Chuvochina M."/>
            <person name="Waite D.W."/>
            <person name="Rinke C."/>
            <person name="Skarshewski A."/>
            <person name="Chaumeil P.A."/>
            <person name="Hugenholtz P."/>
        </authorList>
    </citation>
    <scope>NUCLEOTIDE SEQUENCE [LARGE SCALE GENOMIC DNA]</scope>
    <source>
        <strain evidence="2">UBA10948</strain>
    </source>
</reference>
<dbReference type="Proteomes" id="UP000263273">
    <property type="component" value="Unassembled WGS sequence"/>
</dbReference>
<proteinExistence type="predicted"/>
<accession>A0A354YVL2</accession>
<keyword evidence="1" id="KW-0472">Membrane</keyword>
<keyword evidence="1" id="KW-1133">Transmembrane helix</keyword>
<comment type="caution">
    <text evidence="2">The sequence shown here is derived from an EMBL/GenBank/DDBJ whole genome shotgun (WGS) entry which is preliminary data.</text>
</comment>
<evidence type="ECO:0000313" key="2">
    <source>
        <dbReference type="EMBL" id="HBK53375.1"/>
    </source>
</evidence>
<name>A0A354YVL2_9FIRM</name>
<feature type="non-terminal residue" evidence="2">
    <location>
        <position position="1"/>
    </location>
</feature>
<keyword evidence="1" id="KW-0812">Transmembrane</keyword>
<feature type="transmembrane region" description="Helical" evidence="1">
    <location>
        <begin position="72"/>
        <end position="94"/>
    </location>
</feature>
<organism evidence="2 3">
    <name type="scientific">Syntrophomonas wolfei</name>
    <dbReference type="NCBI Taxonomy" id="863"/>
    <lineage>
        <taxon>Bacteria</taxon>
        <taxon>Bacillati</taxon>
        <taxon>Bacillota</taxon>
        <taxon>Clostridia</taxon>
        <taxon>Eubacteriales</taxon>
        <taxon>Syntrophomonadaceae</taxon>
        <taxon>Syntrophomonas</taxon>
    </lineage>
</organism>
<protein>
    <submittedName>
        <fullName evidence="2">Uncharacterized protein</fullName>
    </submittedName>
</protein>
<gene>
    <name evidence="2" type="ORF">DDZ44_05520</name>
</gene>
<evidence type="ECO:0000256" key="1">
    <source>
        <dbReference type="SAM" id="Phobius"/>
    </source>
</evidence>